<reference evidence="4" key="1">
    <citation type="submission" date="2016-10" db="EMBL/GenBank/DDBJ databases">
        <authorList>
            <person name="Varghese N."/>
            <person name="Submissions S."/>
        </authorList>
    </citation>
    <scope>NUCLEOTIDE SEQUENCE [LARGE SCALE GENOMIC DNA]</scope>
    <source>
        <strain evidence="4">CGMCC 1.6494</strain>
    </source>
</reference>
<protein>
    <recommendedName>
        <fullName evidence="2">Antitoxin</fullName>
    </recommendedName>
</protein>
<dbReference type="STRING" id="416873.SAMN04487951_10374"/>
<dbReference type="OrthoDB" id="9800503at2"/>
<dbReference type="InterPro" id="IPR051416">
    <property type="entry name" value="phD-YefM_TA_antitoxins"/>
</dbReference>
<evidence type="ECO:0000256" key="1">
    <source>
        <dbReference type="ARBA" id="ARBA00009981"/>
    </source>
</evidence>
<evidence type="ECO:0000313" key="3">
    <source>
        <dbReference type="EMBL" id="SDN19432.1"/>
    </source>
</evidence>
<dbReference type="Gene3D" id="3.40.1620.10">
    <property type="entry name" value="YefM-like domain"/>
    <property type="match status" value="1"/>
</dbReference>
<dbReference type="Pfam" id="PF02604">
    <property type="entry name" value="PhdYeFM_antitox"/>
    <property type="match status" value="1"/>
</dbReference>
<proteinExistence type="inferred from homology"/>
<accession>A0A1G9ZDH4</accession>
<organism evidence="3 4">
    <name type="scientific">Vreelandella arcis</name>
    <dbReference type="NCBI Taxonomy" id="416873"/>
    <lineage>
        <taxon>Bacteria</taxon>
        <taxon>Pseudomonadati</taxon>
        <taxon>Pseudomonadota</taxon>
        <taxon>Gammaproteobacteria</taxon>
        <taxon>Oceanospirillales</taxon>
        <taxon>Halomonadaceae</taxon>
        <taxon>Vreelandella</taxon>
    </lineage>
</organism>
<dbReference type="AlphaFoldDB" id="A0A1G9ZDH4"/>
<dbReference type="RefSeq" id="WP_089702820.1">
    <property type="nucleotide sequence ID" value="NZ_FNII01000003.1"/>
</dbReference>
<dbReference type="PANTHER" id="PTHR35377">
    <property type="entry name" value="ANTITOXIN VAPB49-RELATED-RELATED"/>
    <property type="match status" value="1"/>
</dbReference>
<evidence type="ECO:0000313" key="4">
    <source>
        <dbReference type="Proteomes" id="UP000199677"/>
    </source>
</evidence>
<keyword evidence="4" id="KW-1185">Reference proteome</keyword>
<dbReference type="SUPFAM" id="SSF143120">
    <property type="entry name" value="YefM-like"/>
    <property type="match status" value="1"/>
</dbReference>
<dbReference type="InterPro" id="IPR006442">
    <property type="entry name" value="Antitoxin_Phd/YefM"/>
</dbReference>
<dbReference type="EMBL" id="FNII01000003">
    <property type="protein sequence ID" value="SDN19432.1"/>
    <property type="molecule type" value="Genomic_DNA"/>
</dbReference>
<evidence type="ECO:0000256" key="2">
    <source>
        <dbReference type="RuleBase" id="RU362080"/>
    </source>
</evidence>
<dbReference type="Proteomes" id="UP000199677">
    <property type="component" value="Unassembled WGS sequence"/>
</dbReference>
<gene>
    <name evidence="3" type="ORF">SAMN04487951_10374</name>
</gene>
<comment type="similarity">
    <text evidence="1 2">Belongs to the phD/YefM antitoxin family.</text>
</comment>
<comment type="function">
    <text evidence="2">Antitoxin component of a type II toxin-antitoxin (TA) system.</text>
</comment>
<dbReference type="InterPro" id="IPR036165">
    <property type="entry name" value="YefM-like_sf"/>
</dbReference>
<dbReference type="NCBIfam" id="TIGR01552">
    <property type="entry name" value="phd_fam"/>
    <property type="match status" value="1"/>
</dbReference>
<sequence length="79" mass="8512">MEAINIHEAKTRLSQLVARAAEGEGFIIAKAGKPMARVTAIDSPAAGQHKRLGFLAGQFQVPNEFDRMGQEEIAKMFGG</sequence>
<name>A0A1G9ZDH4_9GAMM</name>